<feature type="domain" description="Thioesterase TesA-like" evidence="3">
    <location>
        <begin position="24"/>
        <end position="240"/>
    </location>
</feature>
<dbReference type="InterPro" id="IPR012223">
    <property type="entry name" value="TEII"/>
</dbReference>
<evidence type="ECO:0000313" key="4">
    <source>
        <dbReference type="EMBL" id="MCQ4081101.1"/>
    </source>
</evidence>
<gene>
    <name evidence="4" type="ORF">NGB36_10930</name>
</gene>
<dbReference type="InterPro" id="IPR029058">
    <property type="entry name" value="AB_hydrolase_fold"/>
</dbReference>
<evidence type="ECO:0000313" key="5">
    <source>
        <dbReference type="Proteomes" id="UP001057702"/>
    </source>
</evidence>
<reference evidence="4" key="1">
    <citation type="submission" date="2022-06" db="EMBL/GenBank/DDBJ databases">
        <title>Draft genome sequence of Streptomyces sp. RB6PN25 isolated from peat swamp forest in Thailand.</title>
        <authorList>
            <person name="Duangmal K."/>
            <person name="Klaysubun C."/>
        </authorList>
    </citation>
    <scope>NUCLEOTIDE SEQUENCE</scope>
    <source>
        <strain evidence="4">RB6PN25</strain>
    </source>
</reference>
<comment type="caution">
    <text evidence="4">The sequence shown here is derived from an EMBL/GenBank/DDBJ whole genome shotgun (WGS) entry which is preliminary data.</text>
</comment>
<dbReference type="GO" id="GO:0016787">
    <property type="term" value="F:hydrolase activity"/>
    <property type="evidence" value="ECO:0007669"/>
    <property type="project" value="UniProtKB-KW"/>
</dbReference>
<dbReference type="Proteomes" id="UP001057702">
    <property type="component" value="Unassembled WGS sequence"/>
</dbReference>
<dbReference type="SUPFAM" id="SSF53474">
    <property type="entry name" value="alpha/beta-Hydrolases"/>
    <property type="match status" value="1"/>
</dbReference>
<dbReference type="SMART" id="SM00824">
    <property type="entry name" value="PKS_TE"/>
    <property type="match status" value="1"/>
</dbReference>
<name>A0ABT1PTV6_9ACTN</name>
<dbReference type="EMBL" id="JANFNG010000006">
    <property type="protein sequence ID" value="MCQ4081101.1"/>
    <property type="molecule type" value="Genomic_DNA"/>
</dbReference>
<sequence>MNIPKQSSTLIPWSAETGNGIACICIPWAGAGAAPFRAWAPALADAADVYGVRLAGRESRQTEPPATALGAVVDELVRELTELGAPRVALFGHCSGALLAFELAHALRRSGSAPEVVHLLVASQLPPRVFQNARVDQDQDLARYVPEEFRREPELLEVLLPILTADMKLVSDYARSADAPLDVPLTVVYGACDDELGGAEVDGWRHETTGPTAFREVVGADHLFSGTAWLELAKTVRAVLT</sequence>
<protein>
    <submittedName>
        <fullName evidence="4">Alpha/beta fold hydrolase</fullName>
    </submittedName>
</protein>
<keyword evidence="2 4" id="KW-0378">Hydrolase</keyword>
<organism evidence="4 5">
    <name type="scientific">Streptomyces humicola</name>
    <dbReference type="NCBI Taxonomy" id="2953240"/>
    <lineage>
        <taxon>Bacteria</taxon>
        <taxon>Bacillati</taxon>
        <taxon>Actinomycetota</taxon>
        <taxon>Actinomycetes</taxon>
        <taxon>Kitasatosporales</taxon>
        <taxon>Streptomycetaceae</taxon>
        <taxon>Streptomyces</taxon>
    </lineage>
</organism>
<proteinExistence type="inferred from homology"/>
<dbReference type="PANTHER" id="PTHR11487:SF0">
    <property type="entry name" value="S-ACYL FATTY ACID SYNTHASE THIOESTERASE, MEDIUM CHAIN"/>
    <property type="match status" value="1"/>
</dbReference>
<evidence type="ECO:0000256" key="2">
    <source>
        <dbReference type="ARBA" id="ARBA00022801"/>
    </source>
</evidence>
<dbReference type="Gene3D" id="3.40.50.1820">
    <property type="entry name" value="alpha/beta hydrolase"/>
    <property type="match status" value="1"/>
</dbReference>
<dbReference type="PANTHER" id="PTHR11487">
    <property type="entry name" value="THIOESTERASE"/>
    <property type="match status" value="1"/>
</dbReference>
<dbReference type="RefSeq" id="WP_255920007.1">
    <property type="nucleotide sequence ID" value="NZ_JANFNG010000006.1"/>
</dbReference>
<dbReference type="InterPro" id="IPR020802">
    <property type="entry name" value="TesA-like"/>
</dbReference>
<evidence type="ECO:0000256" key="1">
    <source>
        <dbReference type="ARBA" id="ARBA00007169"/>
    </source>
</evidence>
<dbReference type="Pfam" id="PF00975">
    <property type="entry name" value="Thioesterase"/>
    <property type="match status" value="1"/>
</dbReference>
<dbReference type="InterPro" id="IPR001031">
    <property type="entry name" value="Thioesterase"/>
</dbReference>
<keyword evidence="5" id="KW-1185">Reference proteome</keyword>
<accession>A0ABT1PTV6</accession>
<evidence type="ECO:0000259" key="3">
    <source>
        <dbReference type="SMART" id="SM00824"/>
    </source>
</evidence>
<comment type="similarity">
    <text evidence="1">Belongs to the thioesterase family.</text>
</comment>